<dbReference type="RefSeq" id="WP_057953675.1">
    <property type="nucleotide sequence ID" value="NZ_CP013118.1"/>
</dbReference>
<dbReference type="GO" id="GO:0000049">
    <property type="term" value="F:tRNA binding"/>
    <property type="evidence" value="ECO:0007669"/>
    <property type="project" value="TreeGrafter"/>
</dbReference>
<evidence type="ECO:0000256" key="1">
    <source>
        <dbReference type="ARBA" id="ARBA00004496"/>
    </source>
</evidence>
<dbReference type="EMBL" id="CP013118">
    <property type="protein sequence ID" value="ALO16288.1"/>
    <property type="molecule type" value="Genomic_DNA"/>
</dbReference>
<keyword evidence="14" id="KW-1185">Reference proteome</keyword>
<gene>
    <name evidence="13" type="primary">rimN_2</name>
    <name evidence="13" type="ORF">L21SP5_02665</name>
</gene>
<dbReference type="GO" id="GO:0061710">
    <property type="term" value="F:L-threonylcarbamoyladenylate synthase"/>
    <property type="evidence" value="ECO:0007669"/>
    <property type="project" value="UniProtKB-EC"/>
</dbReference>
<dbReference type="KEGG" id="blq:L21SP5_02665"/>
<dbReference type="Gene3D" id="3.90.870.10">
    <property type="entry name" value="DHBP synthase"/>
    <property type="match status" value="1"/>
</dbReference>
<evidence type="ECO:0000256" key="8">
    <source>
        <dbReference type="ARBA" id="ARBA00022741"/>
    </source>
</evidence>
<evidence type="ECO:0000256" key="5">
    <source>
        <dbReference type="ARBA" id="ARBA00022679"/>
    </source>
</evidence>
<dbReference type="STRING" id="1307839.L21SP5_02665"/>
<dbReference type="GO" id="GO:0005737">
    <property type="term" value="C:cytoplasm"/>
    <property type="evidence" value="ECO:0007669"/>
    <property type="project" value="UniProtKB-SubCell"/>
</dbReference>
<evidence type="ECO:0000313" key="14">
    <source>
        <dbReference type="Proteomes" id="UP000064893"/>
    </source>
</evidence>
<dbReference type="InterPro" id="IPR017945">
    <property type="entry name" value="DHBP_synth_RibB-like_a/b_dom"/>
</dbReference>
<dbReference type="EC" id="2.7.7.87" evidence="3"/>
<dbReference type="NCBIfam" id="TIGR00057">
    <property type="entry name" value="L-threonylcarbamoyladenylate synthase"/>
    <property type="match status" value="1"/>
</dbReference>
<dbReference type="GO" id="GO:0006450">
    <property type="term" value="P:regulation of translational fidelity"/>
    <property type="evidence" value="ECO:0007669"/>
    <property type="project" value="TreeGrafter"/>
</dbReference>
<evidence type="ECO:0000256" key="2">
    <source>
        <dbReference type="ARBA" id="ARBA00007663"/>
    </source>
</evidence>
<protein>
    <recommendedName>
        <fullName evidence="10">L-threonylcarbamoyladenylate synthase</fullName>
        <ecNumber evidence="3">2.7.7.87</ecNumber>
    </recommendedName>
    <alternativeName>
        <fullName evidence="10">L-threonylcarbamoyladenylate synthase</fullName>
    </alternativeName>
</protein>
<feature type="domain" description="YrdC-like" evidence="12">
    <location>
        <begin position="2"/>
        <end position="187"/>
    </location>
</feature>
<dbReference type="Proteomes" id="UP000064893">
    <property type="component" value="Chromosome"/>
</dbReference>
<reference evidence="13 14" key="1">
    <citation type="submission" date="2015-11" db="EMBL/GenBank/DDBJ databases">
        <title>Description and complete genome sequence of a novel strain predominating in hypersaline microbial mats and representing a new family of the Bacteriodetes phylum.</title>
        <authorList>
            <person name="Spring S."/>
            <person name="Bunk B."/>
            <person name="Sproer C."/>
            <person name="Klenk H.-P."/>
        </authorList>
    </citation>
    <scope>NUCLEOTIDE SEQUENCE [LARGE SCALE GENOMIC DNA]</scope>
    <source>
        <strain evidence="13 14">L21-Spi-D4</strain>
    </source>
</reference>
<evidence type="ECO:0000256" key="9">
    <source>
        <dbReference type="ARBA" id="ARBA00022840"/>
    </source>
</evidence>
<dbReference type="OrthoDB" id="9814580at2"/>
<keyword evidence="9" id="KW-0067">ATP-binding</keyword>
<evidence type="ECO:0000259" key="12">
    <source>
        <dbReference type="PROSITE" id="PS51163"/>
    </source>
</evidence>
<dbReference type="GO" id="GO:0003725">
    <property type="term" value="F:double-stranded RNA binding"/>
    <property type="evidence" value="ECO:0007669"/>
    <property type="project" value="InterPro"/>
</dbReference>
<dbReference type="InterPro" id="IPR006070">
    <property type="entry name" value="Sua5-like_dom"/>
</dbReference>
<evidence type="ECO:0000256" key="11">
    <source>
        <dbReference type="ARBA" id="ARBA00048366"/>
    </source>
</evidence>
<keyword evidence="5" id="KW-0808">Transferase</keyword>
<keyword evidence="8" id="KW-0547">Nucleotide-binding</keyword>
<dbReference type="AlphaFoldDB" id="A0A0S2I214"/>
<evidence type="ECO:0000256" key="7">
    <source>
        <dbReference type="ARBA" id="ARBA00022695"/>
    </source>
</evidence>
<dbReference type="SUPFAM" id="SSF55821">
    <property type="entry name" value="YrdC/RibB"/>
    <property type="match status" value="1"/>
</dbReference>
<dbReference type="PANTHER" id="PTHR17490">
    <property type="entry name" value="SUA5"/>
    <property type="match status" value="1"/>
</dbReference>
<dbReference type="PATRIC" id="fig|1307839.3.peg.2800"/>
<keyword evidence="4" id="KW-0963">Cytoplasm</keyword>
<dbReference type="PROSITE" id="PS51163">
    <property type="entry name" value="YRDC"/>
    <property type="match status" value="1"/>
</dbReference>
<comment type="catalytic activity">
    <reaction evidence="11">
        <text>L-threonine + hydrogencarbonate + ATP = L-threonylcarbamoyladenylate + diphosphate + H2O</text>
        <dbReference type="Rhea" id="RHEA:36407"/>
        <dbReference type="ChEBI" id="CHEBI:15377"/>
        <dbReference type="ChEBI" id="CHEBI:17544"/>
        <dbReference type="ChEBI" id="CHEBI:30616"/>
        <dbReference type="ChEBI" id="CHEBI:33019"/>
        <dbReference type="ChEBI" id="CHEBI:57926"/>
        <dbReference type="ChEBI" id="CHEBI:73682"/>
        <dbReference type="EC" id="2.7.7.87"/>
    </reaction>
</comment>
<dbReference type="PANTHER" id="PTHR17490:SF16">
    <property type="entry name" value="THREONYLCARBAMOYL-AMP SYNTHASE"/>
    <property type="match status" value="1"/>
</dbReference>
<evidence type="ECO:0000313" key="13">
    <source>
        <dbReference type="EMBL" id="ALO16288.1"/>
    </source>
</evidence>
<proteinExistence type="inferred from homology"/>
<dbReference type="Pfam" id="PF01300">
    <property type="entry name" value="Sua5_yciO_yrdC"/>
    <property type="match status" value="1"/>
</dbReference>
<evidence type="ECO:0000256" key="10">
    <source>
        <dbReference type="ARBA" id="ARBA00029774"/>
    </source>
</evidence>
<keyword evidence="7" id="KW-0548">Nucleotidyltransferase</keyword>
<comment type="similarity">
    <text evidence="2">Belongs to the SUA5 family.</text>
</comment>
<sequence>MNEDIKKAKATLIAGGIICYPTDTIWGLGCDATNPEAVEKLFKIKKRDTSKSMLILLNDIGRVPSYIEEMPDVAYDLFETATSPLTLILPNAKNLAPNLIADDGSIAVRIIDHPWCNKLLQQFKKPIVSTSANFSGDSTAKIYDDISEQILSHCDYVAEYDRDNIISGKSSSIIKLGTGGEVEIIRE</sequence>
<dbReference type="GO" id="GO:0005524">
    <property type="term" value="F:ATP binding"/>
    <property type="evidence" value="ECO:0007669"/>
    <property type="project" value="UniProtKB-KW"/>
</dbReference>
<name>A0A0S2I214_9BACT</name>
<dbReference type="GO" id="GO:0008033">
    <property type="term" value="P:tRNA processing"/>
    <property type="evidence" value="ECO:0007669"/>
    <property type="project" value="UniProtKB-KW"/>
</dbReference>
<dbReference type="InterPro" id="IPR050156">
    <property type="entry name" value="TC-AMP_synthase_SUA5"/>
</dbReference>
<evidence type="ECO:0000256" key="3">
    <source>
        <dbReference type="ARBA" id="ARBA00012584"/>
    </source>
</evidence>
<organism evidence="13 14">
    <name type="scientific">Salinivirga cyanobacteriivorans</name>
    <dbReference type="NCBI Taxonomy" id="1307839"/>
    <lineage>
        <taxon>Bacteria</taxon>
        <taxon>Pseudomonadati</taxon>
        <taxon>Bacteroidota</taxon>
        <taxon>Bacteroidia</taxon>
        <taxon>Bacteroidales</taxon>
        <taxon>Salinivirgaceae</taxon>
        <taxon>Salinivirga</taxon>
    </lineage>
</organism>
<evidence type="ECO:0000256" key="6">
    <source>
        <dbReference type="ARBA" id="ARBA00022694"/>
    </source>
</evidence>
<keyword evidence="6" id="KW-0819">tRNA processing</keyword>
<evidence type="ECO:0000256" key="4">
    <source>
        <dbReference type="ARBA" id="ARBA00022490"/>
    </source>
</evidence>
<accession>A0A0S2I214</accession>
<comment type="subcellular location">
    <subcellularLocation>
        <location evidence="1">Cytoplasm</location>
    </subcellularLocation>
</comment>